<organism evidence="4 5">
    <name type="scientific">Asanoa siamensis</name>
    <dbReference type="NCBI Taxonomy" id="926357"/>
    <lineage>
        <taxon>Bacteria</taxon>
        <taxon>Bacillati</taxon>
        <taxon>Actinomycetota</taxon>
        <taxon>Actinomycetes</taxon>
        <taxon>Micromonosporales</taxon>
        <taxon>Micromonosporaceae</taxon>
        <taxon>Asanoa</taxon>
    </lineage>
</organism>
<dbReference type="SUPFAM" id="SSF48498">
    <property type="entry name" value="Tetracyclin repressor-like, C-terminal domain"/>
    <property type="match status" value="1"/>
</dbReference>
<dbReference type="EMBL" id="BONE01000024">
    <property type="protein sequence ID" value="GIF73849.1"/>
    <property type="molecule type" value="Genomic_DNA"/>
</dbReference>
<comment type="caution">
    <text evidence="4">The sequence shown here is derived from an EMBL/GenBank/DDBJ whole genome shotgun (WGS) entry which is preliminary data.</text>
</comment>
<evidence type="ECO:0000256" key="2">
    <source>
        <dbReference type="PROSITE-ProRule" id="PRU00335"/>
    </source>
</evidence>
<dbReference type="PANTHER" id="PTHR30328:SF54">
    <property type="entry name" value="HTH-TYPE TRANSCRIPTIONAL REPRESSOR SCO4008"/>
    <property type="match status" value="1"/>
</dbReference>
<dbReference type="RefSeq" id="WP_203713979.1">
    <property type="nucleotide sequence ID" value="NZ_BONE01000024.1"/>
</dbReference>
<proteinExistence type="predicted"/>
<evidence type="ECO:0000313" key="5">
    <source>
        <dbReference type="Proteomes" id="UP000604117"/>
    </source>
</evidence>
<dbReference type="Gene3D" id="1.10.357.10">
    <property type="entry name" value="Tetracycline Repressor, domain 2"/>
    <property type="match status" value="1"/>
</dbReference>
<dbReference type="SUPFAM" id="SSF46689">
    <property type="entry name" value="Homeodomain-like"/>
    <property type="match status" value="1"/>
</dbReference>
<dbReference type="InterPro" id="IPR041467">
    <property type="entry name" value="Sco4008_C"/>
</dbReference>
<dbReference type="Pfam" id="PF17926">
    <property type="entry name" value="TetR_C_21"/>
    <property type="match status" value="1"/>
</dbReference>
<feature type="DNA-binding region" description="H-T-H motif" evidence="2">
    <location>
        <begin position="30"/>
        <end position="49"/>
    </location>
</feature>
<dbReference type="Pfam" id="PF00440">
    <property type="entry name" value="TetR_N"/>
    <property type="match status" value="1"/>
</dbReference>
<accession>A0ABQ4CRC1</accession>
<keyword evidence="1 2" id="KW-0238">DNA-binding</keyword>
<dbReference type="InterPro" id="IPR009057">
    <property type="entry name" value="Homeodomain-like_sf"/>
</dbReference>
<dbReference type="Proteomes" id="UP000604117">
    <property type="component" value="Unassembled WGS sequence"/>
</dbReference>
<dbReference type="InterPro" id="IPR050109">
    <property type="entry name" value="HTH-type_TetR-like_transc_reg"/>
</dbReference>
<reference evidence="4 5" key="1">
    <citation type="submission" date="2021-01" db="EMBL/GenBank/DDBJ databases">
        <title>Whole genome shotgun sequence of Asanoa siamensis NBRC 107932.</title>
        <authorList>
            <person name="Komaki H."/>
            <person name="Tamura T."/>
        </authorList>
    </citation>
    <scope>NUCLEOTIDE SEQUENCE [LARGE SCALE GENOMIC DNA]</scope>
    <source>
        <strain evidence="4 5">NBRC 107932</strain>
    </source>
</reference>
<dbReference type="InterPro" id="IPR001647">
    <property type="entry name" value="HTH_TetR"/>
</dbReference>
<dbReference type="PRINTS" id="PR00455">
    <property type="entry name" value="HTHTETR"/>
</dbReference>
<evidence type="ECO:0000259" key="3">
    <source>
        <dbReference type="PROSITE" id="PS50977"/>
    </source>
</evidence>
<evidence type="ECO:0000313" key="4">
    <source>
        <dbReference type="EMBL" id="GIF73849.1"/>
    </source>
</evidence>
<name>A0ABQ4CRC1_9ACTN</name>
<sequence length="193" mass="20528">MAAYDSAATRARLLDAAYAEFVERGLAGARVDRIAAAAAANKQAIYAYFGSKDALFDAVLAGRLTVLADLVPFRPADLPAYAGALFDQFTEDPWLLRLVQWKTLERPEASEQELAAHLDKAGDIARVHGTTVELAMDALMIALAAAQAWHHTAPQVRNPTGDDDAARRTRHRAAVVAAVAAATDALLPAAPTV</sequence>
<dbReference type="InterPro" id="IPR036271">
    <property type="entry name" value="Tet_transcr_reg_TetR-rel_C_sf"/>
</dbReference>
<feature type="domain" description="HTH tetR-type" evidence="3">
    <location>
        <begin position="7"/>
        <end position="67"/>
    </location>
</feature>
<dbReference type="PANTHER" id="PTHR30328">
    <property type="entry name" value="TRANSCRIPTIONAL REPRESSOR"/>
    <property type="match status" value="1"/>
</dbReference>
<dbReference type="PROSITE" id="PS50977">
    <property type="entry name" value="HTH_TETR_2"/>
    <property type="match status" value="1"/>
</dbReference>
<gene>
    <name evidence="4" type="ORF">Asi02nite_33670</name>
</gene>
<evidence type="ECO:0000256" key="1">
    <source>
        <dbReference type="ARBA" id="ARBA00023125"/>
    </source>
</evidence>
<keyword evidence="5" id="KW-1185">Reference proteome</keyword>
<protein>
    <recommendedName>
        <fullName evidence="3">HTH tetR-type domain-containing protein</fullName>
    </recommendedName>
</protein>